<dbReference type="Pfam" id="PF12796">
    <property type="entry name" value="Ank_2"/>
    <property type="match status" value="2"/>
</dbReference>
<protein>
    <submittedName>
        <fullName evidence="3">Ankyrin repeat protein</fullName>
    </submittedName>
</protein>
<dbReference type="InterPro" id="IPR002110">
    <property type="entry name" value="Ankyrin_rpt"/>
</dbReference>
<evidence type="ECO:0000256" key="1">
    <source>
        <dbReference type="ARBA" id="ARBA00022737"/>
    </source>
</evidence>
<dbReference type="PROSITE" id="PS50088">
    <property type="entry name" value="ANK_REPEAT"/>
    <property type="match status" value="4"/>
</dbReference>
<keyword evidence="2" id="KW-0040">ANK repeat</keyword>
<dbReference type="EMBL" id="MG779383">
    <property type="protein sequence ID" value="AUV58871.1"/>
    <property type="molecule type" value="Genomic_DNA"/>
</dbReference>
<organism evidence="3">
    <name type="scientific">Bandra megavirus</name>
    <dbReference type="NCBI Taxonomy" id="2071566"/>
    <lineage>
        <taxon>Viruses</taxon>
        <taxon>Varidnaviria</taxon>
        <taxon>Bamfordvirae</taxon>
        <taxon>Nucleocytoviricota</taxon>
        <taxon>Megaviricetes</taxon>
        <taxon>Imitervirales</taxon>
        <taxon>Mimiviridae</taxon>
        <taxon>Megamimivirinae</taxon>
        <taxon>Megavirus</taxon>
    </lineage>
</organism>
<accession>A0A2K9V9I6</accession>
<proteinExistence type="predicted"/>
<dbReference type="InterPro" id="IPR036770">
    <property type="entry name" value="Ankyrin_rpt-contain_sf"/>
</dbReference>
<name>A0A2K9V9I6_9VIRU</name>
<dbReference type="SMART" id="SM00248">
    <property type="entry name" value="ANK"/>
    <property type="match status" value="8"/>
</dbReference>
<dbReference type="PANTHER" id="PTHR24126:SF14">
    <property type="entry name" value="ANK_REP_REGION DOMAIN-CONTAINING PROTEIN"/>
    <property type="match status" value="1"/>
</dbReference>
<sequence>MLTALIISSKKGNIKAVNELIEKGVNIKAKNNIALIEASKHGHIEIVKLLINKGANVKAQNHKAIQLACEYNHIKIVKFLVDQGSFLTANNNKSIQLASKRGNLEIVKYLIENGANIYSNNDMTIQLAIEKGRLETVKYIFNIYKHENKNISDIIIDKKLLMLAIKSGCLELVEYILTEIDVNIDHQVLQHVINIAFESIASCRNLEIVKHLIKLGADIRFNNYHTLKKVLEKSNINVINFIIEYYNEDILNDEYVQKIFIQSFKMYLIKGKFDMIRYLMEKPINFIDFITIIKYNSYYYLKVLSEKQYLEIVEYLIKYLLISSNTENIAHLKQRIKLTFNSTPDHLQIISNIIEKIEK</sequence>
<dbReference type="SUPFAM" id="SSF48403">
    <property type="entry name" value="Ankyrin repeat"/>
    <property type="match status" value="1"/>
</dbReference>
<dbReference type="Gene3D" id="1.25.40.20">
    <property type="entry name" value="Ankyrin repeat-containing domain"/>
    <property type="match status" value="3"/>
</dbReference>
<dbReference type="PANTHER" id="PTHR24126">
    <property type="entry name" value="ANKYRIN REPEAT, PH AND SEC7 DOMAIN CONTAINING PROTEIN SECG-RELATED"/>
    <property type="match status" value="1"/>
</dbReference>
<dbReference type="PROSITE" id="PS50297">
    <property type="entry name" value="ANK_REP_REGION"/>
    <property type="match status" value="2"/>
</dbReference>
<keyword evidence="1" id="KW-0677">Repeat</keyword>
<reference evidence="3" key="1">
    <citation type="submission" date="2018-01" db="EMBL/GenBank/DDBJ databases">
        <title>Draft genome sequence of Bandra megavirus.</title>
        <authorList>
            <person name="Chatterjee A."/>
            <person name="Yadav R."/>
            <person name="Kondabagil K."/>
        </authorList>
    </citation>
    <scope>NUCLEOTIDE SEQUENCE</scope>
    <source>
        <strain evidence="3">KK-1</strain>
    </source>
</reference>
<evidence type="ECO:0000313" key="3">
    <source>
        <dbReference type="EMBL" id="AUV58871.1"/>
    </source>
</evidence>
<evidence type="ECO:0000256" key="2">
    <source>
        <dbReference type="ARBA" id="ARBA00023043"/>
    </source>
</evidence>